<sequence length="373" mass="39908">MSQLVIASVEAIPIRSEPSRPRRSALGQSMGFDYGLVLVRTACGIEGLGEISMLWDGMGGRACYEVNHILAPTILGLSAFDIPRALARMEEVIRFSRGSNTAKAAIEMALWDIQGKHLDTPVFNLLGGRMRDSVPLSISIYMDDPEAMAESAAAMVAKGFRTIKIKVGQGRDRDRAALAAIRAAIGDDIAIRVDANMAWRSPAVAAASIRALEEFGIHSVEQPMAPERLADMALLRSQVSTPIMLDESIWSPEDAALALRAGAADILNVYVSESGGIYNAGTIFRMARAFGTDATIGSMPELGIGTAAQIHLGLSVQDFDCPGDVCGALYHARDIIRETIPVRNGHVHALTGPGLGVTLDPDALRDMRRDASE</sequence>
<evidence type="ECO:0000313" key="5">
    <source>
        <dbReference type="Proteomes" id="UP000248021"/>
    </source>
</evidence>
<organism evidence="4 5">
    <name type="scientific">Chelatococcus asaccharovorans</name>
    <dbReference type="NCBI Taxonomy" id="28210"/>
    <lineage>
        <taxon>Bacteria</taxon>
        <taxon>Pseudomonadati</taxon>
        <taxon>Pseudomonadota</taxon>
        <taxon>Alphaproteobacteria</taxon>
        <taxon>Hyphomicrobiales</taxon>
        <taxon>Chelatococcaceae</taxon>
        <taxon>Chelatococcus</taxon>
    </lineage>
</organism>
<keyword evidence="4" id="KW-0413">Isomerase</keyword>
<evidence type="ECO:0000259" key="3">
    <source>
        <dbReference type="SMART" id="SM00922"/>
    </source>
</evidence>
<feature type="domain" description="Mandelate racemase/muconate lactonizing enzyme C-terminal" evidence="3">
    <location>
        <begin position="145"/>
        <end position="242"/>
    </location>
</feature>
<dbReference type="InterPro" id="IPR029017">
    <property type="entry name" value="Enolase-like_N"/>
</dbReference>
<dbReference type="RefSeq" id="WP_110373088.1">
    <property type="nucleotide sequence ID" value="NZ_JAHBRY010000001.1"/>
</dbReference>
<dbReference type="PANTHER" id="PTHR48080">
    <property type="entry name" value="D-GALACTONATE DEHYDRATASE-RELATED"/>
    <property type="match status" value="1"/>
</dbReference>
<dbReference type="GO" id="GO:0009063">
    <property type="term" value="P:amino acid catabolic process"/>
    <property type="evidence" value="ECO:0007669"/>
    <property type="project" value="InterPro"/>
</dbReference>
<dbReference type="InterPro" id="IPR013342">
    <property type="entry name" value="Mandelate_racemase_C"/>
</dbReference>
<dbReference type="SMART" id="SM00922">
    <property type="entry name" value="MR_MLE"/>
    <property type="match status" value="1"/>
</dbReference>
<dbReference type="InterPro" id="IPR034593">
    <property type="entry name" value="DgoD-like"/>
</dbReference>
<dbReference type="InterPro" id="IPR029065">
    <property type="entry name" value="Enolase_C-like"/>
</dbReference>
<evidence type="ECO:0000256" key="2">
    <source>
        <dbReference type="ARBA" id="ARBA00022723"/>
    </source>
</evidence>
<dbReference type="EMBL" id="QJJK01000001">
    <property type="protein sequence ID" value="PXW65094.1"/>
    <property type="molecule type" value="Genomic_DNA"/>
</dbReference>
<dbReference type="OrthoDB" id="9775913at2"/>
<dbReference type="Pfam" id="PF02746">
    <property type="entry name" value="MR_MLE_N"/>
    <property type="match status" value="1"/>
</dbReference>
<dbReference type="AlphaFoldDB" id="A0A2V3UL93"/>
<evidence type="ECO:0000256" key="1">
    <source>
        <dbReference type="ARBA" id="ARBA00008031"/>
    </source>
</evidence>
<proteinExistence type="inferred from homology"/>
<dbReference type="GO" id="GO:0016853">
    <property type="term" value="F:isomerase activity"/>
    <property type="evidence" value="ECO:0007669"/>
    <property type="project" value="UniProtKB-KW"/>
</dbReference>
<gene>
    <name evidence="4" type="ORF">C7450_101857</name>
</gene>
<keyword evidence="5" id="KW-1185">Reference proteome</keyword>
<dbReference type="SFLD" id="SFLDS00001">
    <property type="entry name" value="Enolase"/>
    <property type="match status" value="1"/>
</dbReference>
<dbReference type="InterPro" id="IPR013341">
    <property type="entry name" value="Mandelate_racemase_N_dom"/>
</dbReference>
<dbReference type="Proteomes" id="UP000248021">
    <property type="component" value="Unassembled WGS sequence"/>
</dbReference>
<dbReference type="SUPFAM" id="SSF54826">
    <property type="entry name" value="Enolase N-terminal domain-like"/>
    <property type="match status" value="1"/>
</dbReference>
<accession>A0A2V3UL93</accession>
<dbReference type="PANTHER" id="PTHR48080:SF3">
    <property type="entry name" value="ENOLASE SUPERFAMILY MEMBER DDB_G0284701"/>
    <property type="match status" value="1"/>
</dbReference>
<name>A0A2V3UL93_9HYPH</name>
<dbReference type="InterPro" id="IPR018110">
    <property type="entry name" value="Mandel_Rmase/mucon_lact_enz_CS"/>
</dbReference>
<dbReference type="GO" id="GO:0000287">
    <property type="term" value="F:magnesium ion binding"/>
    <property type="evidence" value="ECO:0007669"/>
    <property type="project" value="UniProtKB-ARBA"/>
</dbReference>
<dbReference type="SFLD" id="SFLDG00180">
    <property type="entry name" value="muconate_cycloisomerase"/>
    <property type="match status" value="1"/>
</dbReference>
<dbReference type="SUPFAM" id="SSF51604">
    <property type="entry name" value="Enolase C-terminal domain-like"/>
    <property type="match status" value="1"/>
</dbReference>
<comment type="caution">
    <text evidence="4">The sequence shown here is derived from an EMBL/GenBank/DDBJ whole genome shotgun (WGS) entry which is preliminary data.</text>
</comment>
<dbReference type="PROSITE" id="PS00908">
    <property type="entry name" value="MR_MLE_1"/>
    <property type="match status" value="1"/>
</dbReference>
<dbReference type="Gene3D" id="3.20.20.120">
    <property type="entry name" value="Enolase-like C-terminal domain"/>
    <property type="match status" value="1"/>
</dbReference>
<dbReference type="Gene3D" id="3.30.390.10">
    <property type="entry name" value="Enolase-like, N-terminal domain"/>
    <property type="match status" value="1"/>
</dbReference>
<evidence type="ECO:0000313" key="4">
    <source>
        <dbReference type="EMBL" id="PXW65094.1"/>
    </source>
</evidence>
<comment type="similarity">
    <text evidence="1">Belongs to the mandelate racemase/muconate lactonizing enzyme family.</text>
</comment>
<keyword evidence="2" id="KW-0479">Metal-binding</keyword>
<dbReference type="InterPro" id="IPR036849">
    <property type="entry name" value="Enolase-like_C_sf"/>
</dbReference>
<dbReference type="Pfam" id="PF13378">
    <property type="entry name" value="MR_MLE_C"/>
    <property type="match status" value="1"/>
</dbReference>
<protein>
    <submittedName>
        <fullName evidence="4">Muconate cycloisomerase</fullName>
    </submittedName>
</protein>
<reference evidence="4 5" key="1">
    <citation type="submission" date="2018-05" db="EMBL/GenBank/DDBJ databases">
        <title>Genomic Encyclopedia of Type Strains, Phase IV (KMG-IV): sequencing the most valuable type-strain genomes for metagenomic binning, comparative biology and taxonomic classification.</title>
        <authorList>
            <person name="Goeker M."/>
        </authorList>
    </citation>
    <scope>NUCLEOTIDE SEQUENCE [LARGE SCALE GENOMIC DNA]</scope>
    <source>
        <strain evidence="4 5">DSM 6462</strain>
    </source>
</reference>